<comment type="caution">
    <text evidence="1">The sequence shown here is derived from an EMBL/GenBank/DDBJ whole genome shotgun (WGS) entry which is preliminary data.</text>
</comment>
<evidence type="ECO:0000313" key="1">
    <source>
        <dbReference type="EMBL" id="MFN2974366.1"/>
    </source>
</evidence>
<dbReference type="Proteomes" id="UP001634747">
    <property type="component" value="Unassembled WGS sequence"/>
</dbReference>
<dbReference type="RefSeq" id="WP_263414068.1">
    <property type="nucleotide sequence ID" value="NZ_BAABBH010000001.1"/>
</dbReference>
<accession>A0ABW9KHB6</accession>
<sequence>MQRRPCFLVVDPEHARSLSSRKLVLETAKYNVITAYSCEEAVSTLLRFPAVDALIVNGALLDTHALGLLEALGQTPDVKLIIVGDGRLSLGPRTPDAVIDNFSPPKLLEALQTLFPNQSSELLEHEEDLERGHR</sequence>
<organism evidence="1 2">
    <name type="scientific">Terriglobus aquaticus</name>
    <dbReference type="NCBI Taxonomy" id="940139"/>
    <lineage>
        <taxon>Bacteria</taxon>
        <taxon>Pseudomonadati</taxon>
        <taxon>Acidobacteriota</taxon>
        <taxon>Terriglobia</taxon>
        <taxon>Terriglobales</taxon>
        <taxon>Acidobacteriaceae</taxon>
        <taxon>Terriglobus</taxon>
    </lineage>
</organism>
<dbReference type="EMBL" id="JBJYXY010000001">
    <property type="protein sequence ID" value="MFN2974366.1"/>
    <property type="molecule type" value="Genomic_DNA"/>
</dbReference>
<gene>
    <name evidence="1" type="ORF">ACK2TP_01190</name>
</gene>
<protein>
    <submittedName>
        <fullName evidence="1">Response regulator</fullName>
    </submittedName>
</protein>
<dbReference type="SUPFAM" id="SSF52172">
    <property type="entry name" value="CheY-like"/>
    <property type="match status" value="1"/>
</dbReference>
<dbReference type="InterPro" id="IPR011006">
    <property type="entry name" value="CheY-like_superfamily"/>
</dbReference>
<evidence type="ECO:0000313" key="2">
    <source>
        <dbReference type="Proteomes" id="UP001634747"/>
    </source>
</evidence>
<reference evidence="1 2" key="1">
    <citation type="submission" date="2024-12" db="EMBL/GenBank/DDBJ databases">
        <authorList>
            <person name="Lee Y."/>
        </authorList>
    </citation>
    <scope>NUCLEOTIDE SEQUENCE [LARGE SCALE GENOMIC DNA]</scope>
    <source>
        <strain evidence="1 2">03SUJ4</strain>
    </source>
</reference>
<keyword evidence="2" id="KW-1185">Reference proteome</keyword>
<name>A0ABW9KHB6_9BACT</name>
<proteinExistence type="predicted"/>